<comment type="caution">
    <text evidence="6">The sequence shown here is derived from an EMBL/GenBank/DDBJ whole genome shotgun (WGS) entry which is preliminary data.</text>
</comment>
<dbReference type="AlphaFoldDB" id="A0AAN7TRA4"/>
<protein>
    <recommendedName>
        <fullName evidence="5">G8 domain-containing protein</fullName>
    </recommendedName>
</protein>
<dbReference type="InterPro" id="IPR019316">
    <property type="entry name" value="G8_domain"/>
</dbReference>
<reference evidence="6 7" key="1">
    <citation type="submission" date="2023-11" db="EMBL/GenBank/DDBJ databases">
        <title>Dfirmibasis_genome.</title>
        <authorList>
            <person name="Edelbroek B."/>
            <person name="Kjellin J."/>
            <person name="Jerlstrom-Hultqvist J."/>
            <person name="Soderbom F."/>
        </authorList>
    </citation>
    <scope>NUCLEOTIDE SEQUENCE [LARGE SCALE GENOMIC DNA]</scope>
    <source>
        <strain evidence="6 7">TNS-C-14</strain>
    </source>
</reference>
<evidence type="ECO:0000313" key="6">
    <source>
        <dbReference type="EMBL" id="KAK5578897.1"/>
    </source>
</evidence>
<comment type="similarity">
    <text evidence="3">Belongs to the comF family.</text>
</comment>
<feature type="chain" id="PRO_5042985922" description="G8 domain-containing protein" evidence="4">
    <location>
        <begin position="23"/>
        <end position="1119"/>
    </location>
</feature>
<evidence type="ECO:0000256" key="1">
    <source>
        <dbReference type="ARBA" id="ARBA00022729"/>
    </source>
</evidence>
<dbReference type="SMART" id="SM01225">
    <property type="entry name" value="G8"/>
    <property type="match status" value="1"/>
</dbReference>
<dbReference type="PROSITE" id="PS51484">
    <property type="entry name" value="G8"/>
    <property type="match status" value="1"/>
</dbReference>
<dbReference type="Pfam" id="PF10162">
    <property type="entry name" value="G8"/>
    <property type="match status" value="1"/>
</dbReference>
<sequence>MNYSRFYLLFIYLIFVFKNISAQSCPSTNSTWRPTMVTSNVVTSPSITTIQPQLDFLFGKSNLVFMGQYGYSANSISDGPTGVANSFTMNYDTWGPAMHWLVVKTPVPALKANQNYIFSYSFKLGQVLGSYNKIASVSINFFNPADITDPNGGSQYFTTPGHPAIYNKTVTTGSWSSSTTFVLNTITLTPTVDIGLSIMAIQITRTSQTGPSITTMFISNMKLSIASRTVPASPSNLISKDSELITIPKPPSSLDAQDLTTCPYLATDLVHWHDPTIWSGGLVPLPTTSSNIVIPAGKKVLISPCSINQTGIYQKITIPPTSELIFADANFTMNIQDIYVQGKFIMGTNKCRYNANINIIFNGAMTTVDTIAQYFGSKGIAVASGGFISVHGRQYHNTWTKLAFTAWSGDNVIYIQDDVNWVVGQQVVIATSVYEDEKYPENEVMTIAAIQGKVIQFTESLKYYHYGGQEYQAEVALLSRNIVFQGDSSSVSTSFGGHVLVSGEGQLAGIQLVRMGQRNIKGRYPLHFHLAKNVTKSYISDCSVVNSFYRCYTIHGTNNLTVTRNVAFDVTGHCYYLEDGVEMDNTISFNFASFVHTIGTPAAGFTQYGQDFTQSSSLAQPADVAAGGFYITNAWNSFIGNAASGGWAGFSFPNLNSPIGNSINVAIIPKQFTTKVFEGNTAHSSGYYFDFGSSIYVGGDLSTGSDGLLVYNSGRISRETYLNGVQSGGEIWMRFNNTKVFLSNRGIGMWGERVEVVLLESHDSIRPGSLFGEAWLSDAIVNGQTNSLLSKTTDYSRQGFQFYDTYVKTILTNIIFRNFIHNPLSTSPEDDNRVIISMTHSDEFKPQFISSTKNITIQGTTVSQYIGHRIIETGSSRQFNFVDYDGTISGRSVPTIFGAHDKWWQFDNTCTYNNDWNCWVCNKGSYEVASVSVEVPGFMDRSGEYDATSYVGYIYLFGNGITDSRRMNVTRNVGITGISDMGWYLYWSIGTPNYIKLWLSEVPYGHYVFFAIPYPASTTFRVSCEYKYNSQYSYNFTQAASAAAVRSGDGKKYYFNGTHLFVKVINFVLNGNEFFSRGGCKINDVYWEFIVHITATNTIKPPVNGYFTGLTDVLPSSTL</sequence>
<evidence type="ECO:0000256" key="4">
    <source>
        <dbReference type="SAM" id="SignalP"/>
    </source>
</evidence>
<dbReference type="PANTHER" id="PTHR47687:SF4">
    <property type="entry name" value="G8 DOMAIN-CONTAINING PROTEIN DDB_G0286311-RELATED"/>
    <property type="match status" value="1"/>
</dbReference>
<dbReference type="InterPro" id="IPR052334">
    <property type="entry name" value="G8_domain-comF-like"/>
</dbReference>
<evidence type="ECO:0000259" key="5">
    <source>
        <dbReference type="PROSITE" id="PS51484"/>
    </source>
</evidence>
<keyword evidence="1 4" id="KW-0732">Signal</keyword>
<evidence type="ECO:0000256" key="3">
    <source>
        <dbReference type="ARBA" id="ARBA00038413"/>
    </source>
</evidence>
<proteinExistence type="inferred from homology"/>
<name>A0AAN7TRA4_9MYCE</name>
<dbReference type="InterPro" id="IPR055401">
    <property type="entry name" value="CEMIP_beta-hel_dom"/>
</dbReference>
<dbReference type="PANTHER" id="PTHR47687">
    <property type="entry name" value="G8 DOMAIN-CONTAINING PROTEIN DDB_G0288475-RELATED"/>
    <property type="match status" value="1"/>
</dbReference>
<accession>A0AAN7TRA4</accession>
<evidence type="ECO:0000313" key="7">
    <source>
        <dbReference type="Proteomes" id="UP001344447"/>
    </source>
</evidence>
<keyword evidence="7" id="KW-1185">Reference proteome</keyword>
<keyword evidence="2" id="KW-0325">Glycoprotein</keyword>
<evidence type="ECO:0000256" key="2">
    <source>
        <dbReference type="ARBA" id="ARBA00023180"/>
    </source>
</evidence>
<feature type="signal peptide" evidence="4">
    <location>
        <begin position="1"/>
        <end position="22"/>
    </location>
</feature>
<feature type="domain" description="G8" evidence="5">
    <location>
        <begin position="276"/>
        <end position="404"/>
    </location>
</feature>
<gene>
    <name evidence="6" type="ORF">RB653_008572</name>
</gene>
<organism evidence="6 7">
    <name type="scientific">Dictyostelium firmibasis</name>
    <dbReference type="NCBI Taxonomy" id="79012"/>
    <lineage>
        <taxon>Eukaryota</taxon>
        <taxon>Amoebozoa</taxon>
        <taxon>Evosea</taxon>
        <taxon>Eumycetozoa</taxon>
        <taxon>Dictyostelia</taxon>
        <taxon>Dictyosteliales</taxon>
        <taxon>Dictyosteliaceae</taxon>
        <taxon>Dictyostelium</taxon>
    </lineage>
</organism>
<dbReference type="EMBL" id="JAVFKY010000003">
    <property type="protein sequence ID" value="KAK5578897.1"/>
    <property type="molecule type" value="Genomic_DNA"/>
</dbReference>
<dbReference type="Pfam" id="PF24606">
    <property type="entry name" value="CEMIP_beta-hel"/>
    <property type="match status" value="1"/>
</dbReference>
<dbReference type="Proteomes" id="UP001344447">
    <property type="component" value="Unassembled WGS sequence"/>
</dbReference>